<dbReference type="RefSeq" id="WP_337105908.1">
    <property type="nucleotide sequence ID" value="NZ_JAPYKS010000005.1"/>
</dbReference>
<sequence length="599" mass="61819">MSEIRFDIVSLHAAYASGVTVADMIDAVHARIVAADDPGIFIHLPGKTDMLAQAQELGPFDPATKPLWGVPFAVKDNIDVAGMPTTAACAEYAYVPETDATVVARLKAAGALVVGKTNLDQFATGLVGVRTPYPIPRNAVDASLVPGGSSSGSAVATARGIVSFALGTDTAGSGRIPAGLNNIVGLKPTVGALSAAGVVPACRTLDCVSVFALTVEDAYTVFGVAAAEDPADAYSRAIKVPALAARPPVLNVGVPAKSDLKFFGDASMQVGFEAALGLLETLGCRLVEIPFSDFYATANLLYEGAWVAERYAAISDFMDANEAAMHPVTRKIIGGARSLSAADAFRGLYALQAYKAKLAPVVASVDLFCVPTAPTHYTTAAVLADPVVTNSRLGTYTNFVNLLDMCGVAVPTGRRGDGLPMSVTFLAPAGRDALTAMLARDLHAQSGLPLGATGWPQLGPRPAAVPPCDGMIDLVVVGAHLSGMPLNGQLNQLGAQFLRATRTAAAYKLYALAGQSVPKPGLIRVADGGMRIDVEVWRLGPEAFGRFVAAIPAPLGIGTVELDDGTPARGFLVESAGLDGASDISSFGGWRRFVARGNS</sequence>
<dbReference type="Gene3D" id="3.90.1300.10">
    <property type="entry name" value="Amidase signature (AS) domain"/>
    <property type="match status" value="1"/>
</dbReference>
<dbReference type="InterPro" id="IPR023631">
    <property type="entry name" value="Amidase_dom"/>
</dbReference>
<dbReference type="InterPro" id="IPR000120">
    <property type="entry name" value="Amidase"/>
</dbReference>
<proteinExistence type="predicted"/>
<protein>
    <submittedName>
        <fullName evidence="3">Allophanate hydrolase</fullName>
        <ecNumber evidence="3">3.5.1.54</ecNumber>
    </submittedName>
</protein>
<feature type="domain" description="Allophanate hydrolase C-terminal" evidence="2">
    <location>
        <begin position="472"/>
        <end position="594"/>
    </location>
</feature>
<keyword evidence="4" id="KW-1185">Reference proteome</keyword>
<gene>
    <name evidence="3" type="primary">atzF</name>
    <name evidence="3" type="ORF">O7A60_08825</name>
</gene>
<dbReference type="PANTHER" id="PTHR11895">
    <property type="entry name" value="TRANSAMIDASE"/>
    <property type="match status" value="1"/>
</dbReference>
<reference evidence="3 4" key="1">
    <citation type="submission" date="2022-12" db="EMBL/GenBank/DDBJ databases">
        <authorList>
            <person name="Muema E."/>
        </authorList>
    </citation>
    <scope>NUCLEOTIDE SEQUENCE [LARGE SCALE GENOMIC DNA]</scope>
    <source>
        <strain evidence="4">1326</strain>
    </source>
</reference>
<evidence type="ECO:0000259" key="1">
    <source>
        <dbReference type="Pfam" id="PF01425"/>
    </source>
</evidence>
<dbReference type="Pfam" id="PF21986">
    <property type="entry name" value="AH_C"/>
    <property type="match status" value="1"/>
</dbReference>
<dbReference type="NCBIfam" id="NF006043">
    <property type="entry name" value="PRK08186.1"/>
    <property type="match status" value="1"/>
</dbReference>
<dbReference type="InterPro" id="IPR014085">
    <property type="entry name" value="Allophanate_hydrolase"/>
</dbReference>
<dbReference type="PANTHER" id="PTHR11895:SF169">
    <property type="entry name" value="GLUTAMYL-TRNA(GLN) AMIDOTRANSFERASE"/>
    <property type="match status" value="1"/>
</dbReference>
<organism evidence="3 4">
    <name type="scientific">Mesorhizobium salmacidum</name>
    <dbReference type="NCBI Taxonomy" id="3015171"/>
    <lineage>
        <taxon>Bacteria</taxon>
        <taxon>Pseudomonadati</taxon>
        <taxon>Pseudomonadota</taxon>
        <taxon>Alphaproteobacteria</taxon>
        <taxon>Hyphomicrobiales</taxon>
        <taxon>Phyllobacteriaceae</taxon>
        <taxon>Mesorhizobium</taxon>
    </lineage>
</organism>
<name>A0ABU8KTW7_9HYPH</name>
<dbReference type="InterPro" id="IPR036928">
    <property type="entry name" value="AS_sf"/>
</dbReference>
<dbReference type="NCBIfam" id="TIGR02713">
    <property type="entry name" value="allophanate_hyd"/>
    <property type="match status" value="1"/>
</dbReference>
<dbReference type="Gene3D" id="1.20.58.1700">
    <property type="match status" value="1"/>
</dbReference>
<dbReference type="Gene3D" id="3.10.490.10">
    <property type="entry name" value="Gamma-glutamyl cyclotransferase-like"/>
    <property type="match status" value="1"/>
</dbReference>
<evidence type="ECO:0000313" key="4">
    <source>
        <dbReference type="Proteomes" id="UP001387293"/>
    </source>
</evidence>
<dbReference type="EMBL" id="JAPYKS010000005">
    <property type="protein sequence ID" value="MEI9408870.1"/>
    <property type="molecule type" value="Genomic_DNA"/>
</dbReference>
<dbReference type="GO" id="GO:0004039">
    <property type="term" value="F:allophanate hydrolase activity"/>
    <property type="evidence" value="ECO:0007669"/>
    <property type="project" value="UniProtKB-EC"/>
</dbReference>
<dbReference type="Pfam" id="PF01425">
    <property type="entry name" value="Amidase"/>
    <property type="match status" value="1"/>
</dbReference>
<dbReference type="InterPro" id="IPR053844">
    <property type="entry name" value="AH_C"/>
</dbReference>
<comment type="caution">
    <text evidence="3">The sequence shown here is derived from an EMBL/GenBank/DDBJ whole genome shotgun (WGS) entry which is preliminary data.</text>
</comment>
<dbReference type="Proteomes" id="UP001387293">
    <property type="component" value="Unassembled WGS sequence"/>
</dbReference>
<evidence type="ECO:0000259" key="2">
    <source>
        <dbReference type="Pfam" id="PF21986"/>
    </source>
</evidence>
<keyword evidence="3" id="KW-0378">Hydrolase</keyword>
<dbReference type="EC" id="3.5.1.54" evidence="3"/>
<accession>A0ABU8KTW7</accession>
<dbReference type="SUPFAM" id="SSF75304">
    <property type="entry name" value="Amidase signature (AS) enzymes"/>
    <property type="match status" value="1"/>
</dbReference>
<feature type="domain" description="Amidase" evidence="1">
    <location>
        <begin position="49"/>
        <end position="434"/>
    </location>
</feature>
<evidence type="ECO:0000313" key="3">
    <source>
        <dbReference type="EMBL" id="MEI9408870.1"/>
    </source>
</evidence>